<evidence type="ECO:0000313" key="5">
    <source>
        <dbReference type="EMBL" id="SDW66450.1"/>
    </source>
</evidence>
<name>A0A1H2VDZ5_9RHOB</name>
<dbReference type="Pfam" id="PF01553">
    <property type="entry name" value="Acyltransferase"/>
    <property type="match status" value="1"/>
</dbReference>
<keyword evidence="6" id="KW-1185">Reference proteome</keyword>
<dbReference type="Proteomes" id="UP000199118">
    <property type="component" value="Unassembled WGS sequence"/>
</dbReference>
<keyword evidence="3 5" id="KW-0012">Acyltransferase</keyword>
<dbReference type="EMBL" id="FNMZ01000002">
    <property type="protein sequence ID" value="SDW66450.1"/>
    <property type="molecule type" value="Genomic_DNA"/>
</dbReference>
<keyword evidence="2 5" id="KW-0808">Transferase</keyword>
<dbReference type="InterPro" id="IPR002123">
    <property type="entry name" value="Plipid/glycerol_acylTrfase"/>
</dbReference>
<dbReference type="GO" id="GO:0006654">
    <property type="term" value="P:phosphatidic acid biosynthetic process"/>
    <property type="evidence" value="ECO:0007669"/>
    <property type="project" value="TreeGrafter"/>
</dbReference>
<accession>A0A1H2VDZ5</accession>
<sequence length="238" mass="25595">MTHLRGCLLVLWTYLLMAIMGILCAPFAAFGPRRWTLGIMQTYVRLEFLGARLICGMRPEIRGPIPQGEVIIAAKHQSFLDIMMLTLALDRPRFVMKRSLVWAPVLGFYARRMGCVAVDRGAGGKALRDMVATAAADAEPGQLVIFPQGTRVAPGVVAPWKSGVAGLQEALALPVIPVATNAGHFWPRSGVARRPGAPVVAFLDPIPPGLPRAELMAELKARIEPASDALLAEARGEG</sequence>
<feature type="domain" description="Phospholipid/glycerol acyltransferase" evidence="4">
    <location>
        <begin position="70"/>
        <end position="183"/>
    </location>
</feature>
<dbReference type="RefSeq" id="WP_092680323.1">
    <property type="nucleotide sequence ID" value="NZ_FNMZ01000002.1"/>
</dbReference>
<dbReference type="GO" id="GO:0003841">
    <property type="term" value="F:1-acylglycerol-3-phosphate O-acyltransferase activity"/>
    <property type="evidence" value="ECO:0007669"/>
    <property type="project" value="TreeGrafter"/>
</dbReference>
<proteinExistence type="predicted"/>
<protein>
    <submittedName>
        <fullName evidence="5">1-acyl-sn-glycerol-3-phosphate acyltransferase</fullName>
    </submittedName>
</protein>
<dbReference type="OrthoDB" id="5290997at2"/>
<evidence type="ECO:0000313" key="6">
    <source>
        <dbReference type="Proteomes" id="UP000199118"/>
    </source>
</evidence>
<dbReference type="PANTHER" id="PTHR10434">
    <property type="entry name" value="1-ACYL-SN-GLYCEROL-3-PHOSPHATE ACYLTRANSFERASE"/>
    <property type="match status" value="1"/>
</dbReference>
<evidence type="ECO:0000256" key="2">
    <source>
        <dbReference type="ARBA" id="ARBA00022679"/>
    </source>
</evidence>
<evidence type="ECO:0000259" key="4">
    <source>
        <dbReference type="SMART" id="SM00563"/>
    </source>
</evidence>
<dbReference type="SUPFAM" id="SSF69593">
    <property type="entry name" value="Glycerol-3-phosphate (1)-acyltransferase"/>
    <property type="match status" value="1"/>
</dbReference>
<reference evidence="5 6" key="1">
    <citation type="submission" date="2016-10" db="EMBL/GenBank/DDBJ databases">
        <authorList>
            <person name="de Groot N.N."/>
        </authorList>
    </citation>
    <scope>NUCLEOTIDE SEQUENCE [LARGE SCALE GENOMIC DNA]</scope>
    <source>
        <strain evidence="5 6">DSM 17890</strain>
    </source>
</reference>
<dbReference type="STRING" id="356660.SAMN05444336_10236"/>
<evidence type="ECO:0000256" key="1">
    <source>
        <dbReference type="ARBA" id="ARBA00005189"/>
    </source>
</evidence>
<evidence type="ECO:0000256" key="3">
    <source>
        <dbReference type="ARBA" id="ARBA00023315"/>
    </source>
</evidence>
<organism evidence="5 6">
    <name type="scientific">Albimonas donghaensis</name>
    <dbReference type="NCBI Taxonomy" id="356660"/>
    <lineage>
        <taxon>Bacteria</taxon>
        <taxon>Pseudomonadati</taxon>
        <taxon>Pseudomonadota</taxon>
        <taxon>Alphaproteobacteria</taxon>
        <taxon>Rhodobacterales</taxon>
        <taxon>Paracoccaceae</taxon>
        <taxon>Albimonas</taxon>
    </lineage>
</organism>
<gene>
    <name evidence="5" type="ORF">SAMN05444336_10236</name>
</gene>
<dbReference type="CDD" id="cd07989">
    <property type="entry name" value="LPLAT_AGPAT-like"/>
    <property type="match status" value="1"/>
</dbReference>
<comment type="pathway">
    <text evidence="1">Lipid metabolism.</text>
</comment>
<dbReference type="SMART" id="SM00563">
    <property type="entry name" value="PlsC"/>
    <property type="match status" value="1"/>
</dbReference>
<dbReference type="AlphaFoldDB" id="A0A1H2VDZ5"/>
<dbReference type="PANTHER" id="PTHR10434:SF40">
    <property type="entry name" value="1-ACYL-SN-GLYCEROL-3-PHOSPHATE ACYLTRANSFERASE"/>
    <property type="match status" value="1"/>
</dbReference>